<gene>
    <name evidence="1" type="ORF">B4114_2305</name>
</gene>
<evidence type="ECO:0000313" key="1">
    <source>
        <dbReference type="EMBL" id="KYD34201.1"/>
    </source>
</evidence>
<protein>
    <submittedName>
        <fullName evidence="1">Uncharacterized protein</fullName>
    </submittedName>
</protein>
<name>A0A150NBZ1_GEOSE</name>
<sequence length="39" mass="4735">MFPSFYPFSHYNQTAAGMHSLSCKKRERRMFEHFVTMFS</sequence>
<dbReference type="EMBL" id="LQYY01000057">
    <property type="protein sequence ID" value="KYD34201.1"/>
    <property type="molecule type" value="Genomic_DNA"/>
</dbReference>
<proteinExistence type="predicted"/>
<accession>A0A150NBZ1</accession>
<dbReference type="Proteomes" id="UP000075517">
    <property type="component" value="Unassembled WGS sequence"/>
</dbReference>
<reference evidence="1 2" key="1">
    <citation type="submission" date="2016-01" db="EMBL/GenBank/DDBJ databases">
        <title>Draft Genome Sequences of Seven Thermophilic Sporeformers Isolated from Foods.</title>
        <authorList>
            <person name="Berendsen E.M."/>
            <person name="Wells-Bennik M.H."/>
            <person name="Krawcyk A.O."/>
            <person name="De Jong A."/>
            <person name="Holsappel S."/>
            <person name="Eijlander R.T."/>
            <person name="Kuipers O.P."/>
        </authorList>
    </citation>
    <scope>NUCLEOTIDE SEQUENCE [LARGE SCALE GENOMIC DNA]</scope>
    <source>
        <strain evidence="1 2">B4114</strain>
    </source>
</reference>
<comment type="caution">
    <text evidence="1">The sequence shown here is derived from an EMBL/GenBank/DDBJ whole genome shotgun (WGS) entry which is preliminary data.</text>
</comment>
<dbReference type="PATRIC" id="fig|1422.17.peg.2900"/>
<evidence type="ECO:0000313" key="2">
    <source>
        <dbReference type="Proteomes" id="UP000075517"/>
    </source>
</evidence>
<organism evidence="1 2">
    <name type="scientific">Geobacillus stearothermophilus</name>
    <name type="common">Bacillus stearothermophilus</name>
    <dbReference type="NCBI Taxonomy" id="1422"/>
    <lineage>
        <taxon>Bacteria</taxon>
        <taxon>Bacillati</taxon>
        <taxon>Bacillota</taxon>
        <taxon>Bacilli</taxon>
        <taxon>Bacillales</taxon>
        <taxon>Anoxybacillaceae</taxon>
        <taxon>Geobacillus</taxon>
    </lineage>
</organism>
<dbReference type="AlphaFoldDB" id="A0A150NBZ1"/>